<feature type="non-terminal residue" evidence="3">
    <location>
        <position position="1"/>
    </location>
</feature>
<dbReference type="EMBL" id="UINC01086039">
    <property type="protein sequence ID" value="SVC34129.1"/>
    <property type="molecule type" value="Genomic_DNA"/>
</dbReference>
<dbReference type="GO" id="GO:0030170">
    <property type="term" value="F:pyridoxal phosphate binding"/>
    <property type="evidence" value="ECO:0007669"/>
    <property type="project" value="InterPro"/>
</dbReference>
<evidence type="ECO:0000256" key="1">
    <source>
        <dbReference type="ARBA" id="ARBA00001933"/>
    </source>
</evidence>
<dbReference type="InterPro" id="IPR000277">
    <property type="entry name" value="Cys/Met-Metab_PyrdxlP-dep_enz"/>
</dbReference>
<dbReference type="AlphaFoldDB" id="A0A382LBV2"/>
<dbReference type="GO" id="GO:0019346">
    <property type="term" value="P:transsulfuration"/>
    <property type="evidence" value="ECO:0007669"/>
    <property type="project" value="InterPro"/>
</dbReference>
<dbReference type="GO" id="GO:0016846">
    <property type="term" value="F:carbon-sulfur lyase activity"/>
    <property type="evidence" value="ECO:0007669"/>
    <property type="project" value="TreeGrafter"/>
</dbReference>
<organism evidence="3">
    <name type="scientific">marine metagenome</name>
    <dbReference type="NCBI Taxonomy" id="408172"/>
    <lineage>
        <taxon>unclassified sequences</taxon>
        <taxon>metagenomes</taxon>
        <taxon>ecological metagenomes</taxon>
    </lineage>
</organism>
<dbReference type="SUPFAM" id="SSF53383">
    <property type="entry name" value="PLP-dependent transferases"/>
    <property type="match status" value="1"/>
</dbReference>
<evidence type="ECO:0000313" key="3">
    <source>
        <dbReference type="EMBL" id="SVC34129.1"/>
    </source>
</evidence>
<dbReference type="Pfam" id="PF01053">
    <property type="entry name" value="Cys_Met_Meta_PP"/>
    <property type="match status" value="1"/>
</dbReference>
<dbReference type="Gene3D" id="3.90.1150.10">
    <property type="entry name" value="Aspartate Aminotransferase, domain 1"/>
    <property type="match status" value="1"/>
</dbReference>
<proteinExistence type="predicted"/>
<dbReference type="InterPro" id="IPR015422">
    <property type="entry name" value="PyrdxlP-dep_Trfase_small"/>
</dbReference>
<dbReference type="PANTHER" id="PTHR11808">
    <property type="entry name" value="TRANS-SULFURATION ENZYME FAMILY MEMBER"/>
    <property type="match status" value="1"/>
</dbReference>
<dbReference type="InterPro" id="IPR015424">
    <property type="entry name" value="PyrdxlP-dep_Trfase"/>
</dbReference>
<keyword evidence="2" id="KW-0663">Pyridoxal phosphate</keyword>
<evidence type="ECO:0000256" key="2">
    <source>
        <dbReference type="ARBA" id="ARBA00022898"/>
    </source>
</evidence>
<accession>A0A382LBV2</accession>
<gene>
    <name evidence="3" type="ORF">METZ01_LOCUS286983</name>
</gene>
<protein>
    <recommendedName>
        <fullName evidence="4">Methionine gamma-lyase</fullName>
    </recommendedName>
</protein>
<name>A0A382LBV2_9ZZZZ</name>
<sequence length="93" mass="9982">EQMSGFSGMISFELTGGIPAGRTLMNSVQLAQLAESLGSVETMITHPATMTHAEVPKEERLARGLTDGLVRISVGIENMDDIIHDLETALKKS</sequence>
<evidence type="ECO:0008006" key="4">
    <source>
        <dbReference type="Google" id="ProtNLM"/>
    </source>
</evidence>
<comment type="cofactor">
    <cofactor evidence="1">
        <name>pyridoxal 5'-phosphate</name>
        <dbReference type="ChEBI" id="CHEBI:597326"/>
    </cofactor>
</comment>
<dbReference type="GO" id="GO:0005737">
    <property type="term" value="C:cytoplasm"/>
    <property type="evidence" value="ECO:0007669"/>
    <property type="project" value="TreeGrafter"/>
</dbReference>
<reference evidence="3" key="1">
    <citation type="submission" date="2018-05" db="EMBL/GenBank/DDBJ databases">
        <authorList>
            <person name="Lanie J.A."/>
            <person name="Ng W.-L."/>
            <person name="Kazmierczak K.M."/>
            <person name="Andrzejewski T.M."/>
            <person name="Davidsen T.M."/>
            <person name="Wayne K.J."/>
            <person name="Tettelin H."/>
            <person name="Glass J.I."/>
            <person name="Rusch D."/>
            <person name="Podicherti R."/>
            <person name="Tsui H.-C.T."/>
            <person name="Winkler M.E."/>
        </authorList>
    </citation>
    <scope>NUCLEOTIDE SEQUENCE</scope>
</reference>